<accession>A0A378NT99</accession>
<evidence type="ECO:0000313" key="1">
    <source>
        <dbReference type="EMBL" id="STY71096.1"/>
    </source>
</evidence>
<protein>
    <submittedName>
        <fullName evidence="1">Uncharacterized protein</fullName>
    </submittedName>
</protein>
<evidence type="ECO:0000313" key="2">
    <source>
        <dbReference type="Proteomes" id="UP000255234"/>
    </source>
</evidence>
<dbReference type="RefSeq" id="WP_115151473.1">
    <property type="nucleotide sequence ID" value="NZ_UGPP01000001.1"/>
</dbReference>
<reference evidence="1 2" key="1">
    <citation type="submission" date="2018-06" db="EMBL/GenBank/DDBJ databases">
        <authorList>
            <consortium name="Pathogen Informatics"/>
            <person name="Doyle S."/>
        </authorList>
    </citation>
    <scope>NUCLEOTIDE SEQUENCE [LARGE SCALE GENOMIC DNA]</scope>
    <source>
        <strain evidence="1 2">NCTC10571</strain>
    </source>
</reference>
<name>A0A378NT99_9FIRM</name>
<dbReference type="EMBL" id="UGPP01000001">
    <property type="protein sequence ID" value="STY71096.1"/>
    <property type="molecule type" value="Genomic_DNA"/>
</dbReference>
<proteinExistence type="predicted"/>
<dbReference type="Proteomes" id="UP000255234">
    <property type="component" value="Unassembled WGS sequence"/>
</dbReference>
<dbReference type="AlphaFoldDB" id="A0A378NT99"/>
<organism evidence="1 2">
    <name type="scientific">Megamonas hypermegale</name>
    <dbReference type="NCBI Taxonomy" id="158847"/>
    <lineage>
        <taxon>Bacteria</taxon>
        <taxon>Bacillati</taxon>
        <taxon>Bacillota</taxon>
        <taxon>Negativicutes</taxon>
        <taxon>Selenomonadales</taxon>
        <taxon>Selenomonadaceae</taxon>
        <taxon>Megamonas</taxon>
    </lineage>
</organism>
<gene>
    <name evidence="1" type="ORF">NCTC10571_01248</name>
</gene>
<sequence>MSDISEAYHDIFYGDGDEFIDPTKDCGHEDAYYDCPEDFSGEDLTSYDCYNRYGVCIGTQIGEEFGPVEDCFVSASIHKLFLKKLKNEIDVDDNILLIFNELIDDYPYSCINYVMTLEALESTERKIADNIINIIEEATNLRPTELMNHFFDTYADAEKIIGKHQTDFDGKLYNIFSFVKGEDVKILPDYQLYKSICRWCILASLSKCSSFKQVLREYKYFQYRTYTGPFKKGLNKKFWDAWHDRKNKDIDVVNLVCGYCEDTQSLVIDISKMETPLDEEIHF</sequence>